<keyword evidence="1" id="KW-0732">Signal</keyword>
<dbReference type="EMBL" id="JACOOK010000004">
    <property type="protein sequence ID" value="MBC5617161.1"/>
    <property type="molecule type" value="Genomic_DNA"/>
</dbReference>
<dbReference type="InterPro" id="IPR002931">
    <property type="entry name" value="Transglutaminase-like"/>
</dbReference>
<dbReference type="SUPFAM" id="SSF54001">
    <property type="entry name" value="Cysteine proteinases"/>
    <property type="match status" value="1"/>
</dbReference>
<evidence type="ECO:0000313" key="3">
    <source>
        <dbReference type="EMBL" id="MBC5617161.1"/>
    </source>
</evidence>
<dbReference type="Pfam" id="PF01841">
    <property type="entry name" value="Transglut_core"/>
    <property type="match status" value="1"/>
</dbReference>
<organism evidence="3 4">
    <name type="scientific">Alistipes hominis</name>
    <dbReference type="NCBI Taxonomy" id="2763015"/>
    <lineage>
        <taxon>Bacteria</taxon>
        <taxon>Pseudomonadati</taxon>
        <taxon>Bacteroidota</taxon>
        <taxon>Bacteroidia</taxon>
        <taxon>Bacteroidales</taxon>
        <taxon>Rikenellaceae</taxon>
        <taxon>Alistipes</taxon>
    </lineage>
</organism>
<proteinExistence type="predicted"/>
<protein>
    <submittedName>
        <fullName evidence="3">Transglutaminase domain-containing protein</fullName>
    </submittedName>
</protein>
<reference evidence="3 4" key="1">
    <citation type="submission" date="2020-08" db="EMBL/GenBank/DDBJ databases">
        <title>Genome public.</title>
        <authorList>
            <person name="Liu C."/>
            <person name="Sun Q."/>
        </authorList>
    </citation>
    <scope>NUCLEOTIDE SEQUENCE [LARGE SCALE GENOMIC DNA]</scope>
    <source>
        <strain evidence="3 4">New-7</strain>
    </source>
</reference>
<dbReference type="SMART" id="SM00460">
    <property type="entry name" value="TGc"/>
    <property type="match status" value="1"/>
</dbReference>
<gene>
    <name evidence="3" type="ORF">H8S08_09055</name>
</gene>
<feature type="signal peptide" evidence="1">
    <location>
        <begin position="1"/>
        <end position="19"/>
    </location>
</feature>
<feature type="domain" description="Transglutaminase-like" evidence="2">
    <location>
        <begin position="165"/>
        <end position="228"/>
    </location>
</feature>
<dbReference type="RefSeq" id="WP_101572326.1">
    <property type="nucleotide sequence ID" value="NZ_JACOOK010000004.1"/>
</dbReference>
<keyword evidence="4" id="KW-1185">Reference proteome</keyword>
<dbReference type="Gene3D" id="3.10.620.30">
    <property type="match status" value="1"/>
</dbReference>
<dbReference type="PANTHER" id="PTHR33490">
    <property type="entry name" value="BLR5614 PROTEIN-RELATED"/>
    <property type="match status" value="1"/>
</dbReference>
<sequence>MRKKLFVVFCAFLAPVFSAAQSHDPFEADTTEFVLTVGSLSTKAMDAYPQRITGLSKDGKGYRVVLTVVNPYADSARRAKMMEAPYSRNRSYDGETAKYLLPTPLIDPENELLAGIADTLFTDESSAFAVINKALSFTHGFLSPDDSLARRIDAGICRTLDVASIIERRRGTCSEYANLFIALMRRKNIPARLAVGYVYAPEYKAVGSHAWPECYLDGIGWFAVDPTMNTFWFPHFMIVKMRDGVDYEDCDIGLLKEDIEPVEIAKK</sequence>
<evidence type="ECO:0000256" key="1">
    <source>
        <dbReference type="SAM" id="SignalP"/>
    </source>
</evidence>
<feature type="chain" id="PRO_5045440351" evidence="1">
    <location>
        <begin position="20"/>
        <end position="267"/>
    </location>
</feature>
<dbReference type="PANTHER" id="PTHR33490:SF6">
    <property type="entry name" value="SLL1049 PROTEIN"/>
    <property type="match status" value="1"/>
</dbReference>
<evidence type="ECO:0000259" key="2">
    <source>
        <dbReference type="SMART" id="SM00460"/>
    </source>
</evidence>
<comment type="caution">
    <text evidence="3">The sequence shown here is derived from an EMBL/GenBank/DDBJ whole genome shotgun (WGS) entry which is preliminary data.</text>
</comment>
<dbReference type="InterPro" id="IPR038765">
    <property type="entry name" value="Papain-like_cys_pep_sf"/>
</dbReference>
<evidence type="ECO:0000313" key="4">
    <source>
        <dbReference type="Proteomes" id="UP000636891"/>
    </source>
</evidence>
<dbReference type="Proteomes" id="UP000636891">
    <property type="component" value="Unassembled WGS sequence"/>
</dbReference>
<name>A0ABR7CNB9_9BACT</name>
<accession>A0ABR7CNB9</accession>